<evidence type="ECO:0000313" key="8">
    <source>
        <dbReference type="EMBL" id="GAA1871803.1"/>
    </source>
</evidence>
<evidence type="ECO:0000256" key="1">
    <source>
        <dbReference type="ARBA" id="ARBA00004141"/>
    </source>
</evidence>
<feature type="transmembrane region" description="Helical" evidence="7">
    <location>
        <begin position="127"/>
        <end position="148"/>
    </location>
</feature>
<evidence type="ECO:0000256" key="4">
    <source>
        <dbReference type="ARBA" id="ARBA00022989"/>
    </source>
</evidence>
<organism evidence="8 9">
    <name type="scientific">Myceligenerans crystallogenes</name>
    <dbReference type="NCBI Taxonomy" id="316335"/>
    <lineage>
        <taxon>Bacteria</taxon>
        <taxon>Bacillati</taxon>
        <taxon>Actinomycetota</taxon>
        <taxon>Actinomycetes</taxon>
        <taxon>Micrococcales</taxon>
        <taxon>Promicromonosporaceae</taxon>
        <taxon>Myceligenerans</taxon>
    </lineage>
</organism>
<proteinExistence type="inferred from homology"/>
<keyword evidence="4 7" id="KW-1133">Transmembrane helix</keyword>
<dbReference type="PANTHER" id="PTHR31885">
    <property type="entry name" value="GH04784P"/>
    <property type="match status" value="1"/>
</dbReference>
<feature type="compositionally biased region" description="Basic and acidic residues" evidence="6">
    <location>
        <begin position="1"/>
        <end position="19"/>
    </location>
</feature>
<comment type="caution">
    <text evidence="8">The sequence shown here is derived from an EMBL/GenBank/DDBJ whole genome shotgun (WGS) entry which is preliminary data.</text>
</comment>
<dbReference type="RefSeq" id="WP_344105195.1">
    <property type="nucleotide sequence ID" value="NZ_BAAANL010000007.1"/>
</dbReference>
<feature type="transmembrane region" description="Helical" evidence="7">
    <location>
        <begin position="239"/>
        <end position="262"/>
    </location>
</feature>
<feature type="transmembrane region" description="Helical" evidence="7">
    <location>
        <begin position="268"/>
        <end position="292"/>
    </location>
</feature>
<comment type="similarity">
    <text evidence="2">Belongs to the TMEM86 family.</text>
</comment>
<feature type="transmembrane region" description="Helical" evidence="7">
    <location>
        <begin position="184"/>
        <end position="206"/>
    </location>
</feature>
<evidence type="ECO:0000256" key="7">
    <source>
        <dbReference type="SAM" id="Phobius"/>
    </source>
</evidence>
<keyword evidence="3 7" id="KW-0812">Transmembrane</keyword>
<feature type="transmembrane region" description="Helical" evidence="7">
    <location>
        <begin position="212"/>
        <end position="232"/>
    </location>
</feature>
<keyword evidence="9" id="KW-1185">Reference proteome</keyword>
<keyword evidence="5 7" id="KW-0472">Membrane</keyword>
<feature type="transmembrane region" description="Helical" evidence="7">
    <location>
        <begin position="154"/>
        <end position="172"/>
    </location>
</feature>
<feature type="transmembrane region" description="Helical" evidence="7">
    <location>
        <begin position="57"/>
        <end position="79"/>
    </location>
</feature>
<dbReference type="Proteomes" id="UP001501094">
    <property type="component" value="Unassembled WGS sequence"/>
</dbReference>
<protein>
    <recommendedName>
        <fullName evidence="10">YhhN-like protein</fullName>
    </recommendedName>
</protein>
<dbReference type="InterPro" id="IPR012506">
    <property type="entry name" value="TMEM86B-like"/>
</dbReference>
<feature type="region of interest" description="Disordered" evidence="6">
    <location>
        <begin position="1"/>
        <end position="30"/>
    </location>
</feature>
<dbReference type="Pfam" id="PF07947">
    <property type="entry name" value="YhhN"/>
    <property type="match status" value="1"/>
</dbReference>
<accession>A0ABP4ZX21</accession>
<evidence type="ECO:0000256" key="6">
    <source>
        <dbReference type="SAM" id="MobiDB-lite"/>
    </source>
</evidence>
<name>A0ABP4ZX21_9MICO</name>
<evidence type="ECO:0008006" key="10">
    <source>
        <dbReference type="Google" id="ProtNLM"/>
    </source>
</evidence>
<gene>
    <name evidence="8" type="ORF">GCM10009751_33910</name>
</gene>
<comment type="subcellular location">
    <subcellularLocation>
        <location evidence="1">Membrane</location>
        <topology evidence="1">Multi-pass membrane protein</topology>
    </subcellularLocation>
</comment>
<dbReference type="EMBL" id="BAAANL010000007">
    <property type="protein sequence ID" value="GAA1871803.1"/>
    <property type="molecule type" value="Genomic_DNA"/>
</dbReference>
<dbReference type="PANTHER" id="PTHR31885:SF6">
    <property type="entry name" value="GH04784P"/>
    <property type="match status" value="1"/>
</dbReference>
<evidence type="ECO:0000256" key="3">
    <source>
        <dbReference type="ARBA" id="ARBA00022692"/>
    </source>
</evidence>
<evidence type="ECO:0000256" key="5">
    <source>
        <dbReference type="ARBA" id="ARBA00023136"/>
    </source>
</evidence>
<reference evidence="9" key="1">
    <citation type="journal article" date="2019" name="Int. J. Syst. Evol. Microbiol.">
        <title>The Global Catalogue of Microorganisms (GCM) 10K type strain sequencing project: providing services to taxonomists for standard genome sequencing and annotation.</title>
        <authorList>
            <consortium name="The Broad Institute Genomics Platform"/>
            <consortium name="The Broad Institute Genome Sequencing Center for Infectious Disease"/>
            <person name="Wu L."/>
            <person name="Ma J."/>
        </authorList>
    </citation>
    <scope>NUCLEOTIDE SEQUENCE [LARGE SCALE GENOMIC DNA]</scope>
    <source>
        <strain evidence="9">JCM 14326</strain>
    </source>
</reference>
<feature type="transmembrane region" description="Helical" evidence="7">
    <location>
        <begin position="99"/>
        <end position="115"/>
    </location>
</feature>
<sequence length="297" mass="31324">MRYDDVHEPGDDRPGRIPDDAEDGPVGTPVLPGWVGDRRERARLAVDRLLPTRAARLAGAAYVLVTLAHLVLVMPYLGLLDPVVVAGVGVDLPRVTQSVMMPLLALTFFLATPPYRLAGKPRERPRLVLLVFLALGLGWAGDTAPGLVPPDLTFLAMIGPFLLAQVAYVLAFRPFAASSPVRRVPVVAAYGVVGLAVVGACAPQLVASGASGAAYLAGLIVYCAVICTMAILAWGVHRLAGIGAIVFLVSDAVIALTSFTAAVMWEPFAMWSGVLVMTTYGVAQALIVVGVLRRVLR</sequence>
<evidence type="ECO:0000313" key="9">
    <source>
        <dbReference type="Proteomes" id="UP001501094"/>
    </source>
</evidence>
<evidence type="ECO:0000256" key="2">
    <source>
        <dbReference type="ARBA" id="ARBA00007375"/>
    </source>
</evidence>